<dbReference type="EMBL" id="CAMGYJ010000003">
    <property type="protein sequence ID" value="CAI0393006.1"/>
    <property type="molecule type" value="Genomic_DNA"/>
</dbReference>
<keyword evidence="1" id="KW-0863">Zinc-finger</keyword>
<evidence type="ECO:0000256" key="1">
    <source>
        <dbReference type="PROSITE-ProRule" id="PRU00047"/>
    </source>
</evidence>
<dbReference type="AlphaFoldDB" id="A0AAV0I654"/>
<accession>A0AAV0I654</accession>
<sequence>MEVFALDQEFFLVKVGSDQDFYKALSDGPWVIFDHYLVVQQWTPAFRVTDKLPNTMVVWVQFPGFPVHFYHKDLLFSLGNLIGRAIKLDFHTLHQDRTRFARIAVEADLSRPLVPRIRLDGKWQKVEFENLPCVCFECGRMGHTKVTCPTLCQAQAIPGVAETSLTTTSIVGEKSPETDSGFGPWMLVTRKSRRNQRELPNQGRAVQTGGSSNDTTSGQIGKEAVASMERPEKLPNQASARSHQRHQATRPQNQGKQGGARTRMGKGRKKVRR</sequence>
<keyword evidence="1" id="KW-0479">Metal-binding</keyword>
<dbReference type="GO" id="GO:0003676">
    <property type="term" value="F:nucleic acid binding"/>
    <property type="evidence" value="ECO:0007669"/>
    <property type="project" value="InterPro"/>
</dbReference>
<organism evidence="4 5">
    <name type="scientific">Linum tenue</name>
    <dbReference type="NCBI Taxonomy" id="586396"/>
    <lineage>
        <taxon>Eukaryota</taxon>
        <taxon>Viridiplantae</taxon>
        <taxon>Streptophyta</taxon>
        <taxon>Embryophyta</taxon>
        <taxon>Tracheophyta</taxon>
        <taxon>Spermatophyta</taxon>
        <taxon>Magnoliopsida</taxon>
        <taxon>eudicotyledons</taxon>
        <taxon>Gunneridae</taxon>
        <taxon>Pentapetalae</taxon>
        <taxon>rosids</taxon>
        <taxon>fabids</taxon>
        <taxon>Malpighiales</taxon>
        <taxon>Linaceae</taxon>
        <taxon>Linum</taxon>
    </lineage>
</organism>
<evidence type="ECO:0000256" key="2">
    <source>
        <dbReference type="SAM" id="MobiDB-lite"/>
    </source>
</evidence>
<protein>
    <recommendedName>
        <fullName evidence="3">CCHC-type domain-containing protein</fullName>
    </recommendedName>
</protein>
<dbReference type="PROSITE" id="PS50158">
    <property type="entry name" value="ZF_CCHC"/>
    <property type="match status" value="1"/>
</dbReference>
<dbReference type="Proteomes" id="UP001154282">
    <property type="component" value="Unassembled WGS sequence"/>
</dbReference>
<dbReference type="InterPro" id="IPR025558">
    <property type="entry name" value="DUF4283"/>
</dbReference>
<proteinExistence type="predicted"/>
<dbReference type="PANTHER" id="PTHR31286:SF99">
    <property type="entry name" value="DUF4283 DOMAIN-CONTAINING PROTEIN"/>
    <property type="match status" value="1"/>
</dbReference>
<keyword evidence="1" id="KW-0862">Zinc</keyword>
<feature type="domain" description="CCHC-type" evidence="3">
    <location>
        <begin position="135"/>
        <end position="149"/>
    </location>
</feature>
<dbReference type="PANTHER" id="PTHR31286">
    <property type="entry name" value="GLYCINE-RICH CELL WALL STRUCTURAL PROTEIN 1.8-LIKE"/>
    <property type="match status" value="1"/>
</dbReference>
<feature type="region of interest" description="Disordered" evidence="2">
    <location>
        <begin position="193"/>
        <end position="273"/>
    </location>
</feature>
<dbReference type="InterPro" id="IPR040256">
    <property type="entry name" value="At4g02000-like"/>
</dbReference>
<evidence type="ECO:0000313" key="5">
    <source>
        <dbReference type="Proteomes" id="UP001154282"/>
    </source>
</evidence>
<name>A0AAV0I654_9ROSI</name>
<feature type="compositionally biased region" description="Basic residues" evidence="2">
    <location>
        <begin position="263"/>
        <end position="273"/>
    </location>
</feature>
<comment type="caution">
    <text evidence="4">The sequence shown here is derived from an EMBL/GenBank/DDBJ whole genome shotgun (WGS) entry which is preliminary data.</text>
</comment>
<dbReference type="GO" id="GO:0008270">
    <property type="term" value="F:zinc ion binding"/>
    <property type="evidence" value="ECO:0007669"/>
    <property type="project" value="UniProtKB-KW"/>
</dbReference>
<evidence type="ECO:0000313" key="4">
    <source>
        <dbReference type="EMBL" id="CAI0393006.1"/>
    </source>
</evidence>
<keyword evidence="5" id="KW-1185">Reference proteome</keyword>
<dbReference type="InterPro" id="IPR001878">
    <property type="entry name" value="Znf_CCHC"/>
</dbReference>
<reference evidence="4" key="1">
    <citation type="submission" date="2022-08" db="EMBL/GenBank/DDBJ databases">
        <authorList>
            <person name="Gutierrez-Valencia J."/>
        </authorList>
    </citation>
    <scope>NUCLEOTIDE SEQUENCE</scope>
</reference>
<evidence type="ECO:0000259" key="3">
    <source>
        <dbReference type="PROSITE" id="PS50158"/>
    </source>
</evidence>
<dbReference type="Pfam" id="PF14111">
    <property type="entry name" value="DUF4283"/>
    <property type="match status" value="1"/>
</dbReference>
<gene>
    <name evidence="4" type="ORF">LITE_LOCUS7763</name>
</gene>
<feature type="compositionally biased region" description="Polar residues" evidence="2">
    <location>
        <begin position="204"/>
        <end position="219"/>
    </location>
</feature>